<organism evidence="2">
    <name type="scientific">viral metagenome</name>
    <dbReference type="NCBI Taxonomy" id="1070528"/>
    <lineage>
        <taxon>unclassified sequences</taxon>
        <taxon>metagenomes</taxon>
        <taxon>organismal metagenomes</taxon>
    </lineage>
</organism>
<protein>
    <recommendedName>
        <fullName evidence="1">DUF5672 domain-containing protein</fullName>
    </recommendedName>
</protein>
<feature type="domain" description="DUF5672" evidence="1">
    <location>
        <begin position="96"/>
        <end position="239"/>
    </location>
</feature>
<dbReference type="EMBL" id="MN740102">
    <property type="protein sequence ID" value="QHT87834.1"/>
    <property type="molecule type" value="Genomic_DNA"/>
</dbReference>
<name>A0A6C0I4L7_9ZZZZ</name>
<dbReference type="Pfam" id="PF18922">
    <property type="entry name" value="DUF5672"/>
    <property type="match status" value="1"/>
</dbReference>
<accession>A0A6C0I4L7</accession>
<dbReference type="InterPro" id="IPR043729">
    <property type="entry name" value="DUF5672"/>
</dbReference>
<sequence length="267" mass="30365">MNHPCWTEYLQRFDRLGADAFKHLQSKHAARKFCVIIEPRQHPNLIPVIKNFMFLLQHTGWGLIVCHGPDNETFVKDGLSHAISDEQIHYVRMVQHNLTTREYSEMLGNPMLWQCLLDGFKCEHALIFQCDTLLLKGGDAIDSFLKYDYVGAPWPDGGIMTSLNNGRPMQITVGNGGLSLRNVRVMLAITRKHRYPSDSEISVPEDVYFSYWLKMHESVYWVPDSEEASAFAVEHIHNHAAAGLHAPPSSCEVNEMIMAAAIRMNSK</sequence>
<dbReference type="AlphaFoldDB" id="A0A6C0I4L7"/>
<proteinExistence type="predicted"/>
<evidence type="ECO:0000259" key="1">
    <source>
        <dbReference type="Pfam" id="PF18922"/>
    </source>
</evidence>
<evidence type="ECO:0000313" key="2">
    <source>
        <dbReference type="EMBL" id="QHT87834.1"/>
    </source>
</evidence>
<reference evidence="2" key="1">
    <citation type="journal article" date="2020" name="Nature">
        <title>Giant virus diversity and host interactions through global metagenomics.</title>
        <authorList>
            <person name="Schulz F."/>
            <person name="Roux S."/>
            <person name="Paez-Espino D."/>
            <person name="Jungbluth S."/>
            <person name="Walsh D.A."/>
            <person name="Denef V.J."/>
            <person name="McMahon K.D."/>
            <person name="Konstantinidis K.T."/>
            <person name="Eloe-Fadrosh E.A."/>
            <person name="Kyrpides N.C."/>
            <person name="Woyke T."/>
        </authorList>
    </citation>
    <scope>NUCLEOTIDE SEQUENCE</scope>
    <source>
        <strain evidence="2">GVMAG-M-3300023184-191</strain>
    </source>
</reference>